<organism evidence="7 8">
    <name type="scientific">Ceratosolen solmsi marchali</name>
    <dbReference type="NCBI Taxonomy" id="326594"/>
    <lineage>
        <taxon>Eukaryota</taxon>
        <taxon>Metazoa</taxon>
        <taxon>Ecdysozoa</taxon>
        <taxon>Arthropoda</taxon>
        <taxon>Hexapoda</taxon>
        <taxon>Insecta</taxon>
        <taxon>Pterygota</taxon>
        <taxon>Neoptera</taxon>
        <taxon>Endopterygota</taxon>
        <taxon>Hymenoptera</taxon>
        <taxon>Apocrita</taxon>
        <taxon>Proctotrupomorpha</taxon>
        <taxon>Chalcidoidea</taxon>
        <taxon>Agaonidae</taxon>
        <taxon>Agaoninae</taxon>
        <taxon>Ceratosolen</taxon>
    </lineage>
</organism>
<dbReference type="GO" id="GO:0033204">
    <property type="term" value="F:ribonuclease P RNA binding"/>
    <property type="evidence" value="ECO:0007669"/>
    <property type="project" value="InterPro"/>
</dbReference>
<dbReference type="GO" id="GO:0005730">
    <property type="term" value="C:nucleolus"/>
    <property type="evidence" value="ECO:0007669"/>
    <property type="project" value="UniProtKB-SubCell"/>
</dbReference>
<protein>
    <recommendedName>
        <fullName evidence="5 6">Ribonuclease P/MRP protein subunit POP5</fullName>
    </recommendedName>
</protein>
<comment type="similarity">
    <text evidence="1 6">Belongs to the eukaryotic/archaeal RNase P protein component 2 family.</text>
</comment>
<comment type="subcellular location">
    <subcellularLocation>
        <location evidence="6">Nucleus</location>
        <location evidence="6">Nucleolus</location>
    </subcellularLocation>
</comment>
<evidence type="ECO:0000256" key="6">
    <source>
        <dbReference type="PIRNR" id="PIRNR023803"/>
    </source>
</evidence>
<evidence type="ECO:0000256" key="2">
    <source>
        <dbReference type="ARBA" id="ARBA00022552"/>
    </source>
</evidence>
<dbReference type="PANTHER" id="PTHR48414:SF1">
    <property type="entry name" value="POP5 HOMOLOG, RIBONUCLEASE P_MRP SUBUNIT"/>
    <property type="match status" value="1"/>
</dbReference>
<evidence type="ECO:0000313" key="8">
    <source>
        <dbReference type="RefSeq" id="XP_011493846.1"/>
    </source>
</evidence>
<sequence>MVRYKNRYITIQVSYKDNSDRILNLKTTALHDAIQKKVSEMYGDFGLAAIKAGFSAKYCNSHTKIALIKIRHGPHKFIVDVIPHIIDVGGKFVSVKIIYIGATMKHCFLFIKRYQQKKLESMWQSMPTDQERKNLEKALMTMNRDMKDFI</sequence>
<dbReference type="Gene3D" id="3.30.70.3250">
    <property type="entry name" value="Ribonuclease P, Pop5 subunit"/>
    <property type="match status" value="1"/>
</dbReference>
<keyword evidence="3 6" id="KW-0819">tRNA processing</keyword>
<reference evidence="8" key="1">
    <citation type="submission" date="2025-08" db="UniProtKB">
        <authorList>
            <consortium name="RefSeq"/>
        </authorList>
    </citation>
    <scope>IDENTIFICATION</scope>
</reference>
<dbReference type="InterPro" id="IPR002759">
    <property type="entry name" value="Pop5/Rpp14/Rnp2-like"/>
</dbReference>
<evidence type="ECO:0000256" key="5">
    <source>
        <dbReference type="ARBA" id="ARBA00044198"/>
    </source>
</evidence>
<keyword evidence="4 6" id="KW-0539">Nucleus</keyword>
<evidence type="ECO:0000256" key="4">
    <source>
        <dbReference type="ARBA" id="ARBA00023242"/>
    </source>
</evidence>
<dbReference type="GO" id="GO:0006364">
    <property type="term" value="P:rRNA processing"/>
    <property type="evidence" value="ECO:0007669"/>
    <property type="project" value="UniProtKB-KW"/>
</dbReference>
<dbReference type="PANTHER" id="PTHR48414">
    <property type="entry name" value="POP5 HOMOLOG, RIBONUCLEASE P_MRP SUBUNIT"/>
    <property type="match status" value="1"/>
</dbReference>
<evidence type="ECO:0000256" key="1">
    <source>
        <dbReference type="ARBA" id="ARBA00010800"/>
    </source>
</evidence>
<dbReference type="PIRSF" id="PIRSF023803">
    <property type="entry name" value="Ribonuclease_P_prd"/>
    <property type="match status" value="1"/>
</dbReference>
<accession>A0AAJ6YB10</accession>
<comment type="function">
    <text evidence="6">Component of ribonuclease P, a protein complex that generates mature tRNA molecules by cleaving their 5'-ends.</text>
</comment>
<gene>
    <name evidence="8" type="primary">LOC105359069</name>
</gene>
<evidence type="ECO:0000256" key="3">
    <source>
        <dbReference type="ARBA" id="ARBA00022694"/>
    </source>
</evidence>
<dbReference type="GO" id="GO:0030677">
    <property type="term" value="C:ribonuclease P complex"/>
    <property type="evidence" value="ECO:0007669"/>
    <property type="project" value="InterPro"/>
</dbReference>
<keyword evidence="2" id="KW-0698">rRNA processing</keyword>
<evidence type="ECO:0000313" key="7">
    <source>
        <dbReference type="Proteomes" id="UP000695007"/>
    </source>
</evidence>
<dbReference type="GeneID" id="105359069"/>
<dbReference type="KEGG" id="csol:105359069"/>
<dbReference type="CTD" id="51367"/>
<dbReference type="Pfam" id="PF01900">
    <property type="entry name" value="RNase_P_Rpp14"/>
    <property type="match status" value="1"/>
</dbReference>
<dbReference type="Proteomes" id="UP000695007">
    <property type="component" value="Unplaced"/>
</dbReference>
<dbReference type="GO" id="GO:0001682">
    <property type="term" value="P:tRNA 5'-leader removal"/>
    <property type="evidence" value="ECO:0007669"/>
    <property type="project" value="InterPro"/>
</dbReference>
<dbReference type="SUPFAM" id="SSF160350">
    <property type="entry name" value="Rnp2-like"/>
    <property type="match status" value="1"/>
</dbReference>
<proteinExistence type="inferred from homology"/>
<dbReference type="RefSeq" id="XP_011493846.1">
    <property type="nucleotide sequence ID" value="XM_011495544.1"/>
</dbReference>
<name>A0AAJ6YB10_9HYME</name>
<dbReference type="InterPro" id="IPR016819">
    <property type="entry name" value="RNase_P/MRP_POP5"/>
</dbReference>
<dbReference type="AlphaFoldDB" id="A0AAJ6YB10"/>
<dbReference type="InterPro" id="IPR038085">
    <property type="entry name" value="Rnp2-like_sf"/>
</dbReference>
<keyword evidence="7" id="KW-1185">Reference proteome</keyword>